<sequence>MSRFKKIVCFFILIMFLFNTKVICSIKEYNEDYILNTKVDLLTLKLAYNEYIKTLEKDNKGYIYLVFNNGKKIIYDDNKEKNYEEKLANPDLQDMLETPYKLNMIKEIEEKNIDPGRIRVYDLLNIVYGNGEKNIRSNLTMVKSYYGNFQFNKENHGAENLKKVMDNVKIICKENNRIVNYVCPISGTFNYRVISGTGRLSAHSYGIAIDLKRDNADYWKWTNKEKARARIYNYPEELVKVFEDNGFIWGGKWNHFDILHFEYRPEFIIKSKYFNKDDIKNKECWYYGINVDDDILNYISKIEEILK</sequence>
<name>A0A6I1MN31_9CLOT</name>
<evidence type="ECO:0000259" key="1">
    <source>
        <dbReference type="Pfam" id="PF13539"/>
    </source>
</evidence>
<comment type="caution">
    <text evidence="2">The sequence shown here is derived from an EMBL/GenBank/DDBJ whole genome shotgun (WGS) entry which is preliminary data.</text>
</comment>
<dbReference type="OrthoDB" id="9799970at2"/>
<organism evidence="2 3">
    <name type="scientific">Clostridium tarantellae</name>
    <dbReference type="NCBI Taxonomy" id="39493"/>
    <lineage>
        <taxon>Bacteria</taxon>
        <taxon>Bacillati</taxon>
        <taxon>Bacillota</taxon>
        <taxon>Clostridia</taxon>
        <taxon>Eubacteriales</taxon>
        <taxon>Clostridiaceae</taxon>
        <taxon>Clostridium</taxon>
    </lineage>
</organism>
<dbReference type="Proteomes" id="UP000430345">
    <property type="component" value="Unassembled WGS sequence"/>
</dbReference>
<feature type="domain" description="Peptidase M15C" evidence="1">
    <location>
        <begin position="196"/>
        <end position="263"/>
    </location>
</feature>
<evidence type="ECO:0000313" key="2">
    <source>
        <dbReference type="EMBL" id="MPQ44434.1"/>
    </source>
</evidence>
<reference evidence="2 3" key="1">
    <citation type="submission" date="2019-10" db="EMBL/GenBank/DDBJ databases">
        <title>The Genome Sequence of Clostridium tarantellae Isolated from Fish Brain.</title>
        <authorList>
            <person name="Bano L."/>
            <person name="Kiel M."/>
            <person name="Sales G."/>
            <person name="Doxey A.C."/>
            <person name="Mansfield M.J."/>
            <person name="Schiavone M."/>
            <person name="Rossetto O."/>
            <person name="Pirazzini M."/>
            <person name="Dobrindt U."/>
            <person name="Montecucco C."/>
        </authorList>
    </citation>
    <scope>NUCLEOTIDE SEQUENCE [LARGE SCALE GENOMIC DNA]</scope>
    <source>
        <strain evidence="2 3">DSM 3997</strain>
    </source>
</reference>
<gene>
    <name evidence="2" type="ORF">GBZ86_11780</name>
</gene>
<proteinExistence type="predicted"/>
<evidence type="ECO:0000313" key="3">
    <source>
        <dbReference type="Proteomes" id="UP000430345"/>
    </source>
</evidence>
<dbReference type="SUPFAM" id="SSF55166">
    <property type="entry name" value="Hedgehog/DD-peptidase"/>
    <property type="match status" value="1"/>
</dbReference>
<dbReference type="InterPro" id="IPR009045">
    <property type="entry name" value="Zn_M74/Hedgehog-like"/>
</dbReference>
<dbReference type="Pfam" id="PF13539">
    <property type="entry name" value="Peptidase_M15_4"/>
    <property type="match status" value="1"/>
</dbReference>
<dbReference type="AlphaFoldDB" id="A0A6I1MN31"/>
<keyword evidence="3" id="KW-1185">Reference proteome</keyword>
<dbReference type="EMBL" id="WHJC01000214">
    <property type="protein sequence ID" value="MPQ44434.1"/>
    <property type="molecule type" value="Genomic_DNA"/>
</dbReference>
<protein>
    <submittedName>
        <fullName evidence="2">M15 family peptidase</fullName>
    </submittedName>
</protein>
<dbReference type="GO" id="GO:0008233">
    <property type="term" value="F:peptidase activity"/>
    <property type="evidence" value="ECO:0007669"/>
    <property type="project" value="InterPro"/>
</dbReference>
<accession>A0A6I1MN31</accession>
<dbReference type="InterPro" id="IPR039561">
    <property type="entry name" value="Peptidase_M15C"/>
</dbReference>
<dbReference type="RefSeq" id="WP_152890900.1">
    <property type="nucleotide sequence ID" value="NZ_WHJC01000214.1"/>
</dbReference>
<dbReference type="Gene3D" id="3.30.1380.10">
    <property type="match status" value="1"/>
</dbReference>